<accession>A0A834INT2</accession>
<feature type="region of interest" description="Disordered" evidence="1">
    <location>
        <begin position="60"/>
        <end position="84"/>
    </location>
</feature>
<dbReference type="AlphaFoldDB" id="A0A834INT2"/>
<protein>
    <submittedName>
        <fullName evidence="2">Uncharacterized protein</fullName>
    </submittedName>
</protein>
<comment type="caution">
    <text evidence="2">The sequence shown here is derived from an EMBL/GenBank/DDBJ whole genome shotgun (WGS) entry which is preliminary data.</text>
</comment>
<reference evidence="2" key="1">
    <citation type="submission" date="2020-08" db="EMBL/GenBank/DDBJ databases">
        <title>Genome sequencing and assembly of the red palm weevil Rhynchophorus ferrugineus.</title>
        <authorList>
            <person name="Dias G.B."/>
            <person name="Bergman C.M."/>
            <person name="Manee M."/>
        </authorList>
    </citation>
    <scope>NUCLEOTIDE SEQUENCE</scope>
    <source>
        <strain evidence="2">AA-2017</strain>
        <tissue evidence="2">Whole larva</tissue>
    </source>
</reference>
<gene>
    <name evidence="2" type="ORF">GWI33_003253</name>
</gene>
<sequence length="84" mass="9019">MNDNFMKSTFAVLRKSYFDLNFDVTQTWCPAGPGGNLNSEAEVSAGALLAAASQPKQMTDVDAASLARSRTSREELFRTGPSAT</sequence>
<proteinExistence type="predicted"/>
<name>A0A834INT2_RHYFE</name>
<dbReference type="EMBL" id="JAACXV010000190">
    <property type="protein sequence ID" value="KAF7282093.1"/>
    <property type="molecule type" value="Genomic_DNA"/>
</dbReference>
<organism evidence="2 3">
    <name type="scientific">Rhynchophorus ferrugineus</name>
    <name type="common">Red palm weevil</name>
    <name type="synonym">Curculio ferrugineus</name>
    <dbReference type="NCBI Taxonomy" id="354439"/>
    <lineage>
        <taxon>Eukaryota</taxon>
        <taxon>Metazoa</taxon>
        <taxon>Ecdysozoa</taxon>
        <taxon>Arthropoda</taxon>
        <taxon>Hexapoda</taxon>
        <taxon>Insecta</taxon>
        <taxon>Pterygota</taxon>
        <taxon>Neoptera</taxon>
        <taxon>Endopterygota</taxon>
        <taxon>Coleoptera</taxon>
        <taxon>Polyphaga</taxon>
        <taxon>Cucujiformia</taxon>
        <taxon>Curculionidae</taxon>
        <taxon>Dryophthorinae</taxon>
        <taxon>Rhynchophorus</taxon>
    </lineage>
</organism>
<evidence type="ECO:0000313" key="2">
    <source>
        <dbReference type="EMBL" id="KAF7282093.1"/>
    </source>
</evidence>
<evidence type="ECO:0000313" key="3">
    <source>
        <dbReference type="Proteomes" id="UP000625711"/>
    </source>
</evidence>
<dbReference type="Proteomes" id="UP000625711">
    <property type="component" value="Unassembled WGS sequence"/>
</dbReference>
<evidence type="ECO:0000256" key="1">
    <source>
        <dbReference type="SAM" id="MobiDB-lite"/>
    </source>
</evidence>
<keyword evidence="3" id="KW-1185">Reference proteome</keyword>